<dbReference type="PANTHER" id="PTHR43673:SF2">
    <property type="entry name" value="NITROREDUCTASE"/>
    <property type="match status" value="1"/>
</dbReference>
<dbReference type="Pfam" id="PF00881">
    <property type="entry name" value="Nitroreductase"/>
    <property type="match status" value="2"/>
</dbReference>
<dbReference type="InterPro" id="IPR029479">
    <property type="entry name" value="Nitroreductase"/>
</dbReference>
<dbReference type="PANTHER" id="PTHR43673">
    <property type="entry name" value="NAD(P)H NITROREDUCTASE YDGI-RELATED"/>
    <property type="match status" value="1"/>
</dbReference>
<evidence type="ECO:0000256" key="5">
    <source>
        <dbReference type="ARBA" id="ARBA00023002"/>
    </source>
</evidence>
<evidence type="ECO:0000313" key="9">
    <source>
        <dbReference type="Proteomes" id="UP000035268"/>
    </source>
</evidence>
<name>A0A0G3EJK3_9BACT</name>
<dbReference type="Gene3D" id="3.40.109.10">
    <property type="entry name" value="NADH Oxidase"/>
    <property type="match status" value="1"/>
</dbReference>
<comment type="similarity">
    <text evidence="2">Belongs to the nitroreductase family.</text>
</comment>
<evidence type="ECO:0000256" key="2">
    <source>
        <dbReference type="ARBA" id="ARBA00007118"/>
    </source>
</evidence>
<feature type="domain" description="Nitroreductase" evidence="7">
    <location>
        <begin position="8"/>
        <end position="62"/>
    </location>
</feature>
<sequence>MSFIDLARKRISVRGFKPDPVPRSVLEQVLEAGRLAPSAVNYQPYRFIVVEAEKERNRLAAAYPREWFRTAPVIIVVVGDTESAWKRSDGRNYVDVDCAIAVDHMTLAAADLGYGTCWVGAFDPAEARRALGLRDDPWEPLAFLPLGMPDDTGRPKERKQPEELIRYGLAPAE</sequence>
<feature type="region of interest" description="Disordered" evidence="6">
    <location>
        <begin position="148"/>
        <end position="173"/>
    </location>
</feature>
<dbReference type="AlphaFoldDB" id="A0A0G3EJK3"/>
<keyword evidence="3" id="KW-0285">Flavoprotein</keyword>
<gene>
    <name evidence="8" type="primary">nfrA2</name>
    <name evidence="8" type="ORF">L21SP4_01048</name>
</gene>
<dbReference type="EC" id="1.5.1.39" evidence="8"/>
<evidence type="ECO:0000256" key="4">
    <source>
        <dbReference type="ARBA" id="ARBA00022643"/>
    </source>
</evidence>
<dbReference type="CDD" id="cd20609">
    <property type="entry name" value="nitroreductase"/>
    <property type="match status" value="1"/>
</dbReference>
<dbReference type="InterPro" id="IPR000415">
    <property type="entry name" value="Nitroreductase-like"/>
</dbReference>
<dbReference type="Proteomes" id="UP000035268">
    <property type="component" value="Chromosome"/>
</dbReference>
<proteinExistence type="inferred from homology"/>
<dbReference type="KEGG" id="vbl:L21SP4_01048"/>
<dbReference type="OrthoDB" id="9812105at2"/>
<feature type="domain" description="Nitroreductase" evidence="7">
    <location>
        <begin position="64"/>
        <end position="147"/>
    </location>
</feature>
<dbReference type="SUPFAM" id="SSF55469">
    <property type="entry name" value="FMN-dependent nitroreductase-like"/>
    <property type="match status" value="1"/>
</dbReference>
<dbReference type="RefSeq" id="WP_052881656.1">
    <property type="nucleotide sequence ID" value="NZ_CP010904.1"/>
</dbReference>
<evidence type="ECO:0000313" key="8">
    <source>
        <dbReference type="EMBL" id="AKJ64304.1"/>
    </source>
</evidence>
<reference evidence="8 9" key="2">
    <citation type="journal article" date="2016" name="ISME J.">
        <title>Characterization of the first cultured representative of Verrucomicrobia subdivision 5 indicates the proposal of a novel phylum.</title>
        <authorList>
            <person name="Spring S."/>
            <person name="Bunk B."/>
            <person name="Sproer C."/>
            <person name="Schumann P."/>
            <person name="Rohde M."/>
            <person name="Tindall B.J."/>
            <person name="Klenk H.P."/>
        </authorList>
    </citation>
    <scope>NUCLEOTIDE SEQUENCE [LARGE SCALE GENOMIC DNA]</scope>
    <source>
        <strain evidence="8 9">L21-Fru-AB</strain>
    </source>
</reference>
<accession>A0A0G3EJK3</accession>
<reference evidence="9" key="1">
    <citation type="submission" date="2015-02" db="EMBL/GenBank/DDBJ databases">
        <title>Description and complete genome sequence of the first cultured representative of the subdivision 5 of the Verrucomicrobia phylum.</title>
        <authorList>
            <person name="Spring S."/>
            <person name="Bunk B."/>
            <person name="Sproer C."/>
            <person name="Klenk H.-P."/>
        </authorList>
    </citation>
    <scope>NUCLEOTIDE SEQUENCE [LARGE SCALE GENOMIC DNA]</scope>
    <source>
        <strain evidence="9">L21-Fru-AB</strain>
    </source>
</reference>
<comment type="cofactor">
    <cofactor evidence="1">
        <name>FMN</name>
        <dbReference type="ChEBI" id="CHEBI:58210"/>
    </cofactor>
</comment>
<dbReference type="GO" id="GO:0008752">
    <property type="term" value="F:FMN reductase [NAD(P)H] activity"/>
    <property type="evidence" value="ECO:0007669"/>
    <property type="project" value="UniProtKB-EC"/>
</dbReference>
<dbReference type="EMBL" id="CP010904">
    <property type="protein sequence ID" value="AKJ64304.1"/>
    <property type="molecule type" value="Genomic_DNA"/>
</dbReference>
<keyword evidence="4" id="KW-0288">FMN</keyword>
<keyword evidence="5 8" id="KW-0560">Oxidoreductase</keyword>
<evidence type="ECO:0000256" key="1">
    <source>
        <dbReference type="ARBA" id="ARBA00001917"/>
    </source>
</evidence>
<keyword evidence="9" id="KW-1185">Reference proteome</keyword>
<evidence type="ECO:0000256" key="6">
    <source>
        <dbReference type="SAM" id="MobiDB-lite"/>
    </source>
</evidence>
<dbReference type="STRING" id="1307763.L21SP4_01048"/>
<organism evidence="8 9">
    <name type="scientific">Kiritimatiella glycovorans</name>
    <dbReference type="NCBI Taxonomy" id="1307763"/>
    <lineage>
        <taxon>Bacteria</taxon>
        <taxon>Pseudomonadati</taxon>
        <taxon>Kiritimatiellota</taxon>
        <taxon>Kiritimatiellia</taxon>
        <taxon>Kiritimatiellales</taxon>
        <taxon>Kiritimatiellaceae</taxon>
        <taxon>Kiritimatiella</taxon>
    </lineage>
</organism>
<feature type="compositionally biased region" description="Basic and acidic residues" evidence="6">
    <location>
        <begin position="151"/>
        <end position="165"/>
    </location>
</feature>
<protein>
    <submittedName>
        <fullName evidence="8">FMN reductase [NAD(P)H]</fullName>
        <ecNumber evidence="8">1.5.1.39</ecNumber>
    </submittedName>
</protein>
<evidence type="ECO:0000259" key="7">
    <source>
        <dbReference type="Pfam" id="PF00881"/>
    </source>
</evidence>
<evidence type="ECO:0000256" key="3">
    <source>
        <dbReference type="ARBA" id="ARBA00022630"/>
    </source>
</evidence>